<name>A0A4R2I8L6_9GAMM</name>
<evidence type="ECO:0000313" key="10">
    <source>
        <dbReference type="Proteomes" id="UP000294862"/>
    </source>
</evidence>
<dbReference type="Pfam" id="PF00953">
    <property type="entry name" value="Glycos_transf_4"/>
    <property type="match status" value="1"/>
</dbReference>
<dbReference type="RefSeq" id="WP_158287404.1">
    <property type="nucleotide sequence ID" value="NZ_SLWQ01000004.1"/>
</dbReference>
<sequence length="358" mass="37919">MAFAYEACLAGIAIVVATAALASIVTALAIRYAHHRRLFDLPGQRRAHRVPTPRGGGIAIVVAMVAGGCVCMAGEGTTWLVLLLPPVLGVAGVGWLDDHGGLSALKRFVVHVLAAAWMVAGAILLQDALPPHVARAGALMPLAAVAAALAVVWSINLHNFMDGLNGLLTLQAMFVLAVLAALALLRGVPGGMPMLVCGAACAGFLPFNFPRARIFMGDVGSGVLGFVVGAGALWQAMHPEIAPTSGLVLCSAFVTDATCTLVSRMLHGRRWYSAHREHLYQWLVRCGFSHARIVALYMGWNLLVALPVVGWMNRVPHPSMSTTLVPAIAVHAVALAAWWFGKRWCLRHVRERSAHAAA</sequence>
<gene>
    <name evidence="9" type="ORF">EV148_10455</name>
</gene>
<reference evidence="9 10" key="1">
    <citation type="journal article" date="2015" name="Stand. Genomic Sci.">
        <title>Genomic Encyclopedia of Bacterial and Archaeal Type Strains, Phase III: the genomes of soil and plant-associated and newly described type strains.</title>
        <authorList>
            <person name="Whitman W.B."/>
            <person name="Woyke T."/>
            <person name="Klenk H.P."/>
            <person name="Zhou Y."/>
            <person name="Lilburn T.G."/>
            <person name="Beck B.J."/>
            <person name="De Vos P."/>
            <person name="Vandamme P."/>
            <person name="Eisen J.A."/>
            <person name="Garrity G."/>
            <person name="Hugenholtz P."/>
            <person name="Kyrpides N.C."/>
        </authorList>
    </citation>
    <scope>NUCLEOTIDE SEQUENCE [LARGE SCALE GENOMIC DNA]</scope>
    <source>
        <strain evidence="9 10">A3</strain>
    </source>
</reference>
<evidence type="ECO:0000256" key="6">
    <source>
        <dbReference type="ARBA" id="ARBA00023136"/>
    </source>
</evidence>
<keyword evidence="7" id="KW-0479">Metal-binding</keyword>
<comment type="caution">
    <text evidence="9">The sequence shown here is derived from an EMBL/GenBank/DDBJ whole genome shotgun (WGS) entry which is preliminary data.</text>
</comment>
<dbReference type="PANTHER" id="PTHR22926:SF3">
    <property type="entry name" value="UNDECAPRENYL-PHOSPHATE ALPHA-N-ACETYLGLUCOSAMINYL 1-PHOSPHATE TRANSFERASE"/>
    <property type="match status" value="1"/>
</dbReference>
<dbReference type="PANTHER" id="PTHR22926">
    <property type="entry name" value="PHOSPHO-N-ACETYLMURAMOYL-PENTAPEPTIDE-TRANSFERASE"/>
    <property type="match status" value="1"/>
</dbReference>
<evidence type="ECO:0000256" key="5">
    <source>
        <dbReference type="ARBA" id="ARBA00022989"/>
    </source>
</evidence>
<feature type="binding site" evidence="7">
    <location>
        <position position="218"/>
    </location>
    <ligand>
        <name>Mg(2+)</name>
        <dbReference type="ChEBI" id="CHEBI:18420"/>
    </ligand>
</feature>
<feature type="transmembrane region" description="Helical" evidence="8">
    <location>
        <begin position="167"/>
        <end position="185"/>
    </location>
</feature>
<keyword evidence="2" id="KW-1003">Cell membrane</keyword>
<comment type="subcellular location">
    <subcellularLocation>
        <location evidence="1">Cell membrane</location>
        <topology evidence="1">Multi-pass membrane protein</topology>
    </subcellularLocation>
</comment>
<dbReference type="InterPro" id="IPR000715">
    <property type="entry name" value="Glycosyl_transferase_4"/>
</dbReference>
<feature type="transmembrane region" description="Helical" evidence="8">
    <location>
        <begin position="191"/>
        <end position="207"/>
    </location>
</feature>
<dbReference type="Proteomes" id="UP000294862">
    <property type="component" value="Unassembled WGS sequence"/>
</dbReference>
<feature type="transmembrane region" description="Helical" evidence="8">
    <location>
        <begin position="12"/>
        <end position="34"/>
    </location>
</feature>
<dbReference type="GO" id="GO:0044038">
    <property type="term" value="P:cell wall macromolecule biosynthetic process"/>
    <property type="evidence" value="ECO:0007669"/>
    <property type="project" value="TreeGrafter"/>
</dbReference>
<dbReference type="GO" id="GO:0016780">
    <property type="term" value="F:phosphotransferase activity, for other substituted phosphate groups"/>
    <property type="evidence" value="ECO:0007669"/>
    <property type="project" value="InterPro"/>
</dbReference>
<feature type="transmembrane region" description="Helical" evidence="8">
    <location>
        <begin position="108"/>
        <end position="126"/>
    </location>
</feature>
<protein>
    <submittedName>
        <fullName evidence="9">Fuc2NAc and GlcNAc transferase</fullName>
    </submittedName>
</protein>
<feature type="binding site" evidence="7">
    <location>
        <position position="159"/>
    </location>
    <ligand>
        <name>Mg(2+)</name>
        <dbReference type="ChEBI" id="CHEBI:18420"/>
    </ligand>
</feature>
<dbReference type="GO" id="GO:0046872">
    <property type="term" value="F:metal ion binding"/>
    <property type="evidence" value="ECO:0007669"/>
    <property type="project" value="UniProtKB-KW"/>
</dbReference>
<feature type="transmembrane region" description="Helical" evidence="8">
    <location>
        <begin position="293"/>
        <end position="312"/>
    </location>
</feature>
<keyword evidence="10" id="KW-1185">Reference proteome</keyword>
<dbReference type="GO" id="GO:0071555">
    <property type="term" value="P:cell wall organization"/>
    <property type="evidence" value="ECO:0007669"/>
    <property type="project" value="TreeGrafter"/>
</dbReference>
<dbReference type="AlphaFoldDB" id="A0A4R2I8L6"/>
<keyword evidence="6 8" id="KW-0472">Membrane</keyword>
<evidence type="ECO:0000256" key="3">
    <source>
        <dbReference type="ARBA" id="ARBA00022679"/>
    </source>
</evidence>
<evidence type="ECO:0000313" key="9">
    <source>
        <dbReference type="EMBL" id="TCO40694.1"/>
    </source>
</evidence>
<organism evidence="9 10">
    <name type="scientific">Dokdonella fugitiva</name>
    <dbReference type="NCBI Taxonomy" id="328517"/>
    <lineage>
        <taxon>Bacteria</taxon>
        <taxon>Pseudomonadati</taxon>
        <taxon>Pseudomonadota</taxon>
        <taxon>Gammaproteobacteria</taxon>
        <taxon>Lysobacterales</taxon>
        <taxon>Rhodanobacteraceae</taxon>
        <taxon>Dokdonella</taxon>
    </lineage>
</organism>
<evidence type="ECO:0000256" key="1">
    <source>
        <dbReference type="ARBA" id="ARBA00004651"/>
    </source>
</evidence>
<dbReference type="OrthoDB" id="9783652at2"/>
<keyword evidence="3 9" id="KW-0808">Transferase</keyword>
<feature type="transmembrane region" description="Helical" evidence="8">
    <location>
        <begin position="246"/>
        <end position="266"/>
    </location>
</feature>
<feature type="transmembrane region" description="Helical" evidence="8">
    <location>
        <begin position="55"/>
        <end position="73"/>
    </location>
</feature>
<proteinExistence type="predicted"/>
<keyword evidence="7" id="KW-0460">Magnesium</keyword>
<comment type="cofactor">
    <cofactor evidence="7">
        <name>Mg(2+)</name>
        <dbReference type="ChEBI" id="CHEBI:18420"/>
    </cofactor>
</comment>
<dbReference type="GO" id="GO:0005886">
    <property type="term" value="C:plasma membrane"/>
    <property type="evidence" value="ECO:0007669"/>
    <property type="project" value="UniProtKB-SubCell"/>
</dbReference>
<feature type="transmembrane region" description="Helical" evidence="8">
    <location>
        <begin position="324"/>
        <end position="341"/>
    </location>
</feature>
<dbReference type="EMBL" id="SLWQ01000004">
    <property type="protein sequence ID" value="TCO40694.1"/>
    <property type="molecule type" value="Genomic_DNA"/>
</dbReference>
<evidence type="ECO:0000256" key="8">
    <source>
        <dbReference type="SAM" id="Phobius"/>
    </source>
</evidence>
<feature type="transmembrane region" description="Helical" evidence="8">
    <location>
        <begin position="138"/>
        <end position="155"/>
    </location>
</feature>
<keyword evidence="5 8" id="KW-1133">Transmembrane helix</keyword>
<keyword evidence="4 8" id="KW-0812">Transmembrane</keyword>
<dbReference type="GO" id="GO:0009103">
    <property type="term" value="P:lipopolysaccharide biosynthetic process"/>
    <property type="evidence" value="ECO:0007669"/>
    <property type="project" value="TreeGrafter"/>
</dbReference>
<evidence type="ECO:0000256" key="2">
    <source>
        <dbReference type="ARBA" id="ARBA00022475"/>
    </source>
</evidence>
<accession>A0A4R2I8L6</accession>
<feature type="transmembrane region" description="Helical" evidence="8">
    <location>
        <begin position="79"/>
        <end position="96"/>
    </location>
</feature>
<evidence type="ECO:0000256" key="4">
    <source>
        <dbReference type="ARBA" id="ARBA00022692"/>
    </source>
</evidence>
<feature type="transmembrane region" description="Helical" evidence="8">
    <location>
        <begin position="214"/>
        <end position="234"/>
    </location>
</feature>
<evidence type="ECO:0000256" key="7">
    <source>
        <dbReference type="PIRSR" id="PIRSR600715-1"/>
    </source>
</evidence>
<dbReference type="CDD" id="cd06854">
    <property type="entry name" value="GT_WbpL_WbcO_like"/>
    <property type="match status" value="1"/>
</dbReference>